<keyword evidence="9" id="KW-1185">Reference proteome</keyword>
<evidence type="ECO:0000256" key="5">
    <source>
        <dbReference type="ARBA" id="ARBA00023136"/>
    </source>
</evidence>
<comment type="subunit">
    <text evidence="6">Tightly associated with the cellulose synthase catalytic subunit.</text>
</comment>
<reference evidence="9" key="1">
    <citation type="journal article" date="2019" name="Int. J. Syst. Evol. Microbiol.">
        <title>The Global Catalogue of Microorganisms (GCM) 10K type strain sequencing project: providing services to taxonomists for standard genome sequencing and annotation.</title>
        <authorList>
            <consortium name="The Broad Institute Genomics Platform"/>
            <consortium name="The Broad Institute Genome Sequencing Center for Infectious Disease"/>
            <person name="Wu L."/>
            <person name="Ma J."/>
        </authorList>
    </citation>
    <scope>NUCLEOTIDE SEQUENCE [LARGE SCALE GENOMIC DNA]</scope>
    <source>
        <strain evidence="9">CGMCC 1.10188</strain>
    </source>
</reference>
<evidence type="ECO:0000313" key="9">
    <source>
        <dbReference type="Proteomes" id="UP000603352"/>
    </source>
</evidence>
<feature type="compositionally biased region" description="Low complexity" evidence="7">
    <location>
        <begin position="757"/>
        <end position="772"/>
    </location>
</feature>
<proteinExistence type="inferred from homology"/>
<dbReference type="Proteomes" id="UP000603352">
    <property type="component" value="Unassembled WGS sequence"/>
</dbReference>
<feature type="region of interest" description="Disordered" evidence="7">
    <location>
        <begin position="369"/>
        <end position="393"/>
    </location>
</feature>
<dbReference type="PANTHER" id="PTHR39083">
    <property type="entry name" value="CYCLIC DI-GMP-BINDING PROTEIN"/>
    <property type="match status" value="1"/>
</dbReference>
<comment type="similarity">
    <text evidence="6">Belongs to the AcsB/BcsB family.</text>
</comment>
<feature type="region of interest" description="Disordered" evidence="7">
    <location>
        <begin position="1"/>
        <end position="22"/>
    </location>
</feature>
<evidence type="ECO:0000256" key="6">
    <source>
        <dbReference type="RuleBase" id="RU365021"/>
    </source>
</evidence>
<dbReference type="InterPro" id="IPR018513">
    <property type="entry name" value="Cell_synthase_bac"/>
</dbReference>
<name>A0ABQ1I817_9PROT</name>
<organism evidence="8 9">
    <name type="scientific">Tistrella bauzanensis</name>
    <dbReference type="NCBI Taxonomy" id="657419"/>
    <lineage>
        <taxon>Bacteria</taxon>
        <taxon>Pseudomonadati</taxon>
        <taxon>Pseudomonadota</taxon>
        <taxon>Alphaproteobacteria</taxon>
        <taxon>Geminicoccales</taxon>
        <taxon>Geminicoccaceae</taxon>
        <taxon>Tistrella</taxon>
    </lineage>
</organism>
<keyword evidence="4 6" id="KW-1133">Transmembrane helix</keyword>
<evidence type="ECO:0000256" key="4">
    <source>
        <dbReference type="ARBA" id="ARBA00022989"/>
    </source>
</evidence>
<sequence>MPISSTPARHDQPRPRIGQARDLCGRAGRLTSPWVRRTAHAALVGVALAGASAMPGLPGTAQAQSQGPVDLKLWGPTPADAGGRNRGVLTVPQPSPQPAPATSPPRPQPAPAPAREAPRREAPAAPPAPRVTVPPTEVISVPPLAPAPVPVPTTMPEGGGYALIPIDGATTRGMLLDGEYDVGRFRVLLPDSVAVDRAMLQLVYTNSIEDAAEASALDVWVNGQPAARLPLEAHRGPVTARIDLPVDMLTVGPNRIDVVARQRHRLLCTVQSTYELWARIDTTRSRLLLDFGGTLPRPTLASVDSLLTDPRMADESVAVVVSDGFNARGALTAASLAVQAIALRSGSAMPDIELIDATAEPRLARALTSPASGMMPQAANAAAGTEPSGDRPVPLPRRVVVVGAAPTASLLTGEDQGDIAGGVLRMISWAGSDRTVLLLTGQDIDDAALAARRLGDASRPLPGIDRLVADLYDIETRAPMTWIPQIAGDGTLPLSRLDYRSRSFDGMRQRIDLPVDLPVDLYVGDNARVRVSVDAAYGPGVGDRAELAALVNGRFAAALRFENPGGALIEDGELLIPMSLFKPGRNVISFETRLPAPPAFCGPDGIIAGPGGGTPAGGGTPRFTLFDTTTLDFPRFARLANLPDLAVTAGTGFPYDRPGRQLAPFDVVVAMDRPAEVTAAMLVVARMARAAGQPLQASFHDSMPRLQGRDTLIVAPTARLGLDLIAAAPVGPDQIARLNRGRLPEAAPDDEPETAGEDAGAAAAGPQLLAAPPRRDAADAGPDRWSNDLREQWRRRLGAESTAGQDEGGPLTWASGSWGWLRTQTRWVLDEALPDSRPAAALFTEDKRPLLAVVQYASPQGVGTTWTLVTAADDRRLLGGTRLLVRDDAWNALNGSVATLASDGHTVDAADGGRSYTVLTSDVGPLGALSITASWFSRNVLIWTGVIAALIIIAGTTSYLLVRTSPRRPV</sequence>
<feature type="compositionally biased region" description="Basic and acidic residues" evidence="7">
    <location>
        <begin position="773"/>
        <end position="786"/>
    </location>
</feature>
<evidence type="ECO:0000256" key="1">
    <source>
        <dbReference type="ARBA" id="ARBA00004162"/>
    </source>
</evidence>
<comment type="caution">
    <text evidence="8">The sequence shown here is derived from an EMBL/GenBank/DDBJ whole genome shotgun (WGS) entry which is preliminary data.</text>
</comment>
<evidence type="ECO:0000256" key="2">
    <source>
        <dbReference type="ARBA" id="ARBA00022475"/>
    </source>
</evidence>
<accession>A0ABQ1I817</accession>
<gene>
    <name evidence="8" type="ORF">GCM10011505_04040</name>
</gene>
<dbReference type="RefSeq" id="WP_188574345.1">
    <property type="nucleotide sequence ID" value="NZ_BMDZ01000002.1"/>
</dbReference>
<feature type="compositionally biased region" description="Acidic residues" evidence="7">
    <location>
        <begin position="747"/>
        <end position="756"/>
    </location>
</feature>
<evidence type="ECO:0000313" key="8">
    <source>
        <dbReference type="EMBL" id="GGB26013.1"/>
    </source>
</evidence>
<comment type="function">
    <text evidence="6">Binds the cellulose synthase activator, bis-(3'-5') cyclic diguanylic acid (c-di-GMP).</text>
</comment>
<dbReference type="PANTHER" id="PTHR39083:SF1">
    <property type="entry name" value="CYCLIC DI-GMP-BINDING PROTEIN"/>
    <property type="match status" value="1"/>
</dbReference>
<protein>
    <recommendedName>
        <fullName evidence="6">Cyclic di-GMP-binding protein</fullName>
    </recommendedName>
    <alternativeName>
        <fullName evidence="6">Cellulose synthase regulatory subunit</fullName>
    </alternativeName>
</protein>
<keyword evidence="2 6" id="KW-1003">Cell membrane</keyword>
<keyword evidence="5 6" id="KW-0472">Membrane</keyword>
<feature type="region of interest" description="Disordered" evidence="7">
    <location>
        <begin position="57"/>
        <end position="134"/>
    </location>
</feature>
<evidence type="ECO:0000256" key="7">
    <source>
        <dbReference type="SAM" id="MobiDB-lite"/>
    </source>
</evidence>
<comment type="subcellular location">
    <subcellularLocation>
        <location evidence="6">Cell inner membrane</location>
    </subcellularLocation>
    <subcellularLocation>
        <location evidence="1">Cell membrane</location>
        <topology evidence="1">Single-pass membrane protein</topology>
    </subcellularLocation>
</comment>
<dbReference type="EMBL" id="BMDZ01000002">
    <property type="protein sequence ID" value="GGB26013.1"/>
    <property type="molecule type" value="Genomic_DNA"/>
</dbReference>
<keyword evidence="3 6" id="KW-0812">Transmembrane</keyword>
<keyword evidence="6" id="KW-0973">c-di-GMP</keyword>
<feature type="region of interest" description="Disordered" evidence="7">
    <location>
        <begin position="744"/>
        <end position="786"/>
    </location>
</feature>
<keyword evidence="6" id="KW-0135">Cellulose biosynthesis</keyword>
<feature type="transmembrane region" description="Helical" evidence="6">
    <location>
        <begin position="940"/>
        <end position="962"/>
    </location>
</feature>
<evidence type="ECO:0000256" key="3">
    <source>
        <dbReference type="ARBA" id="ARBA00022692"/>
    </source>
</evidence>
<feature type="compositionally biased region" description="Pro residues" evidence="7">
    <location>
        <begin position="93"/>
        <end position="112"/>
    </location>
</feature>
<dbReference type="Pfam" id="PF03170">
    <property type="entry name" value="BcsB"/>
    <property type="match status" value="1"/>
</dbReference>
<comment type="pathway">
    <text evidence="6">Glycan metabolism; bacterial cellulose biosynthesis.</text>
</comment>
<keyword evidence="6" id="KW-0997">Cell inner membrane</keyword>
<dbReference type="Gene3D" id="2.60.120.260">
    <property type="entry name" value="Galactose-binding domain-like"/>
    <property type="match status" value="2"/>
</dbReference>